<dbReference type="Proteomes" id="UP000308600">
    <property type="component" value="Unassembled WGS sequence"/>
</dbReference>
<reference evidence="1 2" key="1">
    <citation type="journal article" date="2019" name="Nat. Ecol. Evol.">
        <title>Megaphylogeny resolves global patterns of mushroom evolution.</title>
        <authorList>
            <person name="Varga T."/>
            <person name="Krizsan K."/>
            <person name="Foldi C."/>
            <person name="Dima B."/>
            <person name="Sanchez-Garcia M."/>
            <person name="Sanchez-Ramirez S."/>
            <person name="Szollosi G.J."/>
            <person name="Szarkandi J.G."/>
            <person name="Papp V."/>
            <person name="Albert L."/>
            <person name="Andreopoulos W."/>
            <person name="Angelini C."/>
            <person name="Antonin V."/>
            <person name="Barry K.W."/>
            <person name="Bougher N.L."/>
            <person name="Buchanan P."/>
            <person name="Buyck B."/>
            <person name="Bense V."/>
            <person name="Catcheside P."/>
            <person name="Chovatia M."/>
            <person name="Cooper J."/>
            <person name="Damon W."/>
            <person name="Desjardin D."/>
            <person name="Finy P."/>
            <person name="Geml J."/>
            <person name="Haridas S."/>
            <person name="Hughes K."/>
            <person name="Justo A."/>
            <person name="Karasinski D."/>
            <person name="Kautmanova I."/>
            <person name="Kiss B."/>
            <person name="Kocsube S."/>
            <person name="Kotiranta H."/>
            <person name="LaButti K.M."/>
            <person name="Lechner B.E."/>
            <person name="Liimatainen K."/>
            <person name="Lipzen A."/>
            <person name="Lukacs Z."/>
            <person name="Mihaltcheva S."/>
            <person name="Morgado L.N."/>
            <person name="Niskanen T."/>
            <person name="Noordeloos M.E."/>
            <person name="Ohm R.A."/>
            <person name="Ortiz-Santana B."/>
            <person name="Ovrebo C."/>
            <person name="Racz N."/>
            <person name="Riley R."/>
            <person name="Savchenko A."/>
            <person name="Shiryaev A."/>
            <person name="Soop K."/>
            <person name="Spirin V."/>
            <person name="Szebenyi C."/>
            <person name="Tomsovsky M."/>
            <person name="Tulloss R.E."/>
            <person name="Uehling J."/>
            <person name="Grigoriev I.V."/>
            <person name="Vagvolgyi C."/>
            <person name="Papp T."/>
            <person name="Martin F.M."/>
            <person name="Miettinen O."/>
            <person name="Hibbett D.S."/>
            <person name="Nagy L.G."/>
        </authorList>
    </citation>
    <scope>NUCLEOTIDE SEQUENCE [LARGE SCALE GENOMIC DNA]</scope>
    <source>
        <strain evidence="1 2">NL-1719</strain>
    </source>
</reference>
<evidence type="ECO:0000313" key="1">
    <source>
        <dbReference type="EMBL" id="TFK75382.1"/>
    </source>
</evidence>
<gene>
    <name evidence="1" type="ORF">BDN72DRAFT_832249</name>
</gene>
<dbReference type="EMBL" id="ML208263">
    <property type="protein sequence ID" value="TFK75382.1"/>
    <property type="molecule type" value="Genomic_DNA"/>
</dbReference>
<name>A0ACD3BEE0_9AGAR</name>
<sequence>MSSLVPPLTADELAILSSPPFAQVEGVVNIRDVGGYPITTSPGRFVRPKIVFRSGEPSRITETGRSQLNAFAVKTVFDLRSAVEVSSSQPVLGDNVTVIRAPVSQQNAYDPVALQIRVQSFEVNEKEAFAKLYDEMLEIGGEAFRVVFLHLRDNPDSPCLVHCTAGKDRTGVFVALLLLLLGVSDDDIIKDYSLTTLGLRPALPHLIARYEKQPIFRDNPTGTINMGKSEPETMKAVLQVIREKYGGVEQYLQTKTNLTAEDLRIIRDNLTTLPA</sequence>
<protein>
    <submittedName>
        <fullName evidence="1">Uncharacterized protein</fullName>
    </submittedName>
</protein>
<proteinExistence type="predicted"/>
<keyword evidence="2" id="KW-1185">Reference proteome</keyword>
<organism evidence="1 2">
    <name type="scientific">Pluteus cervinus</name>
    <dbReference type="NCBI Taxonomy" id="181527"/>
    <lineage>
        <taxon>Eukaryota</taxon>
        <taxon>Fungi</taxon>
        <taxon>Dikarya</taxon>
        <taxon>Basidiomycota</taxon>
        <taxon>Agaricomycotina</taxon>
        <taxon>Agaricomycetes</taxon>
        <taxon>Agaricomycetidae</taxon>
        <taxon>Agaricales</taxon>
        <taxon>Pluteineae</taxon>
        <taxon>Pluteaceae</taxon>
        <taxon>Pluteus</taxon>
    </lineage>
</organism>
<evidence type="ECO:0000313" key="2">
    <source>
        <dbReference type="Proteomes" id="UP000308600"/>
    </source>
</evidence>
<accession>A0ACD3BEE0</accession>